<dbReference type="AlphaFoldDB" id="A0A8C6MZ27"/>
<evidence type="ECO:0000313" key="11">
    <source>
        <dbReference type="Ensembl" id="ENSMSIP00000023137.1"/>
    </source>
</evidence>
<evidence type="ECO:0000256" key="7">
    <source>
        <dbReference type="ARBA" id="ARBA00023125"/>
    </source>
</evidence>
<keyword evidence="4" id="KW-0863">Zinc-finger</keyword>
<feature type="compositionally biased region" description="Polar residues" evidence="10">
    <location>
        <begin position="34"/>
        <end position="43"/>
    </location>
</feature>
<keyword evidence="8" id="KW-0804">Transcription</keyword>
<name>A0A8C6MZ27_MUSSI</name>
<feature type="compositionally biased region" description="Polar residues" evidence="10">
    <location>
        <begin position="191"/>
        <end position="205"/>
    </location>
</feature>
<evidence type="ECO:0000256" key="10">
    <source>
        <dbReference type="SAM" id="MobiDB-lite"/>
    </source>
</evidence>
<reference evidence="11" key="2">
    <citation type="submission" date="2025-09" db="UniProtKB">
        <authorList>
            <consortium name="Ensembl"/>
        </authorList>
    </citation>
    <scope>IDENTIFICATION</scope>
</reference>
<feature type="compositionally biased region" description="Low complexity" evidence="10">
    <location>
        <begin position="44"/>
        <end position="54"/>
    </location>
</feature>
<dbReference type="PANTHER" id="PTHR24383">
    <property type="entry name" value="ZINC FINGER PROTEIN"/>
    <property type="match status" value="1"/>
</dbReference>
<sequence>STDTQASRRDKSQSEIARLANTRDNQMAKGKGKNLNNRNQGYLTSSEPSSPTTPVAYLPVCRESQRKCKSIVISPESPVKRSTQTSSPQILNSSASYAENGNQPVENSLAFPWTFPFGIDRRIQPEKAKQAENPRSLELPGLSEACRRMADYMTCESTKICTLPLGAEKDVGVEVERLSDEEVHEEVPQPVSASQSSRSDQQTVPGSEPAQEDLLTRLQSSSTGSVDEGVTEGLPTLQSTSSTNAHAAAADTVCYNY</sequence>
<accession>A0A8C6MZ27</accession>
<dbReference type="GO" id="GO:0003677">
    <property type="term" value="F:DNA binding"/>
    <property type="evidence" value="ECO:0007669"/>
    <property type="project" value="UniProtKB-KW"/>
</dbReference>
<evidence type="ECO:0000256" key="4">
    <source>
        <dbReference type="ARBA" id="ARBA00022771"/>
    </source>
</evidence>
<evidence type="ECO:0000256" key="2">
    <source>
        <dbReference type="ARBA" id="ARBA00022723"/>
    </source>
</evidence>
<evidence type="ECO:0000313" key="12">
    <source>
        <dbReference type="Proteomes" id="UP000694415"/>
    </source>
</evidence>
<keyword evidence="7" id="KW-0238">DNA-binding</keyword>
<dbReference type="Ensembl" id="ENSMSIT00000029204.1">
    <property type="protein sequence ID" value="ENSMSIP00000023137.1"/>
    <property type="gene ID" value="ENSMSIG00000019668.1"/>
</dbReference>
<organism evidence="11 12">
    <name type="scientific">Mus spicilegus</name>
    <name type="common">Mound-building mouse</name>
    <dbReference type="NCBI Taxonomy" id="10103"/>
    <lineage>
        <taxon>Eukaryota</taxon>
        <taxon>Metazoa</taxon>
        <taxon>Chordata</taxon>
        <taxon>Craniata</taxon>
        <taxon>Vertebrata</taxon>
        <taxon>Euteleostomi</taxon>
        <taxon>Mammalia</taxon>
        <taxon>Eutheria</taxon>
        <taxon>Euarchontoglires</taxon>
        <taxon>Glires</taxon>
        <taxon>Rodentia</taxon>
        <taxon>Myomorpha</taxon>
        <taxon>Muroidea</taxon>
        <taxon>Muridae</taxon>
        <taxon>Murinae</taxon>
        <taxon>Mus</taxon>
        <taxon>Mus</taxon>
    </lineage>
</organism>
<comment type="subcellular location">
    <subcellularLocation>
        <location evidence="1">Nucleus</location>
    </subcellularLocation>
</comment>
<keyword evidence="3" id="KW-0677">Repeat</keyword>
<feature type="compositionally biased region" description="Basic and acidic residues" evidence="10">
    <location>
        <begin position="1"/>
        <end position="13"/>
    </location>
</feature>
<keyword evidence="9" id="KW-0539">Nucleus</keyword>
<feature type="region of interest" description="Disordered" evidence="10">
    <location>
        <begin position="1"/>
        <end position="56"/>
    </location>
</feature>
<evidence type="ECO:0000256" key="3">
    <source>
        <dbReference type="ARBA" id="ARBA00022737"/>
    </source>
</evidence>
<evidence type="ECO:0000256" key="6">
    <source>
        <dbReference type="ARBA" id="ARBA00023015"/>
    </source>
</evidence>
<keyword evidence="2" id="KW-0479">Metal-binding</keyword>
<dbReference type="GeneTree" id="ENSGT00940000153306"/>
<reference evidence="11" key="1">
    <citation type="submission" date="2025-08" db="UniProtKB">
        <authorList>
            <consortium name="Ensembl"/>
        </authorList>
    </citation>
    <scope>IDENTIFICATION</scope>
</reference>
<proteinExistence type="predicted"/>
<evidence type="ECO:0000256" key="8">
    <source>
        <dbReference type="ARBA" id="ARBA00023163"/>
    </source>
</evidence>
<protein>
    <submittedName>
        <fullName evidence="11">Uncharacterized protein</fullName>
    </submittedName>
</protein>
<dbReference type="GO" id="GO:0008270">
    <property type="term" value="F:zinc ion binding"/>
    <property type="evidence" value="ECO:0007669"/>
    <property type="project" value="UniProtKB-KW"/>
</dbReference>
<dbReference type="Proteomes" id="UP000694415">
    <property type="component" value="Unplaced"/>
</dbReference>
<dbReference type="PANTHER" id="PTHR24383:SF10">
    <property type="entry name" value="ZINC FINGER AND BTB DOMAIN-CONTAINING PROTEIN 44"/>
    <property type="match status" value="1"/>
</dbReference>
<keyword evidence="5" id="KW-0862">Zinc</keyword>
<evidence type="ECO:0000256" key="5">
    <source>
        <dbReference type="ARBA" id="ARBA00022833"/>
    </source>
</evidence>
<dbReference type="GO" id="GO:0005634">
    <property type="term" value="C:nucleus"/>
    <property type="evidence" value="ECO:0007669"/>
    <property type="project" value="UniProtKB-SubCell"/>
</dbReference>
<evidence type="ECO:0000256" key="9">
    <source>
        <dbReference type="ARBA" id="ARBA00023242"/>
    </source>
</evidence>
<feature type="region of interest" description="Disordered" evidence="10">
    <location>
        <begin position="180"/>
        <end position="245"/>
    </location>
</feature>
<keyword evidence="6" id="KW-0805">Transcription regulation</keyword>
<keyword evidence="12" id="KW-1185">Reference proteome</keyword>
<evidence type="ECO:0000256" key="1">
    <source>
        <dbReference type="ARBA" id="ARBA00004123"/>
    </source>
</evidence>